<dbReference type="AlphaFoldDB" id="A0A4C1U8B5"/>
<organism evidence="1 2">
    <name type="scientific">Eumeta variegata</name>
    <name type="common">Bagworm moth</name>
    <name type="synonym">Eumeta japonica</name>
    <dbReference type="NCBI Taxonomy" id="151549"/>
    <lineage>
        <taxon>Eukaryota</taxon>
        <taxon>Metazoa</taxon>
        <taxon>Ecdysozoa</taxon>
        <taxon>Arthropoda</taxon>
        <taxon>Hexapoda</taxon>
        <taxon>Insecta</taxon>
        <taxon>Pterygota</taxon>
        <taxon>Neoptera</taxon>
        <taxon>Endopterygota</taxon>
        <taxon>Lepidoptera</taxon>
        <taxon>Glossata</taxon>
        <taxon>Ditrysia</taxon>
        <taxon>Tineoidea</taxon>
        <taxon>Psychidae</taxon>
        <taxon>Oiketicinae</taxon>
        <taxon>Eumeta</taxon>
    </lineage>
</organism>
<evidence type="ECO:0000313" key="2">
    <source>
        <dbReference type="Proteomes" id="UP000299102"/>
    </source>
</evidence>
<dbReference type="EMBL" id="BGZK01000141">
    <property type="protein sequence ID" value="GBP22559.1"/>
    <property type="molecule type" value="Genomic_DNA"/>
</dbReference>
<proteinExistence type="predicted"/>
<dbReference type="Proteomes" id="UP000299102">
    <property type="component" value="Unassembled WGS sequence"/>
</dbReference>
<comment type="caution">
    <text evidence="1">The sequence shown here is derived from an EMBL/GenBank/DDBJ whole genome shotgun (WGS) entry which is preliminary data.</text>
</comment>
<accession>A0A4C1U8B5</accession>
<keyword evidence="2" id="KW-1185">Reference proteome</keyword>
<evidence type="ECO:0000313" key="1">
    <source>
        <dbReference type="EMBL" id="GBP22559.1"/>
    </source>
</evidence>
<sequence length="115" mass="13115">MIQWSMLQRCTLAYSGRGARAVGRVRERSAFLVYRRRRAGARSLRKEQWPAGSVTVDARRILALCIYLFIASSQFYTMTLWNCKCRPVSFPSAAALCINTHLHIFDRPAPCSDSE</sequence>
<name>A0A4C1U8B5_EUMVA</name>
<reference evidence="1 2" key="1">
    <citation type="journal article" date="2019" name="Commun. Biol.">
        <title>The bagworm genome reveals a unique fibroin gene that provides high tensile strength.</title>
        <authorList>
            <person name="Kono N."/>
            <person name="Nakamura H."/>
            <person name="Ohtoshi R."/>
            <person name="Tomita M."/>
            <person name="Numata K."/>
            <person name="Arakawa K."/>
        </authorList>
    </citation>
    <scope>NUCLEOTIDE SEQUENCE [LARGE SCALE GENOMIC DNA]</scope>
</reference>
<protein>
    <submittedName>
        <fullName evidence="1">Uncharacterized protein</fullName>
    </submittedName>
</protein>
<gene>
    <name evidence="1" type="ORF">EVAR_84799_1</name>
</gene>